<keyword evidence="4" id="KW-0732">Signal</keyword>
<evidence type="ECO:0000256" key="10">
    <source>
        <dbReference type="ARBA" id="ARBA00023316"/>
    </source>
</evidence>
<evidence type="ECO:0000256" key="7">
    <source>
        <dbReference type="ARBA" id="ARBA00023180"/>
    </source>
</evidence>
<dbReference type="InterPro" id="IPR011050">
    <property type="entry name" value="Pectin_lyase_fold/virulence"/>
</dbReference>
<gene>
    <name evidence="14" type="ORF">K469DRAFT_495180</name>
</gene>
<keyword evidence="15" id="KW-1185">Reference proteome</keyword>
<evidence type="ECO:0000256" key="13">
    <source>
        <dbReference type="RuleBase" id="RU361169"/>
    </source>
</evidence>
<keyword evidence="9 13" id="KW-0326">Glycosidase</keyword>
<comment type="function">
    <text evidence="12">Pectinolytic enzyme involved in the degradation of xylogalacturonan (xga), a galacturonan backbone heavily substituted with xylose, and which is one important component of the hairy regions of pectin. Activity requires a galacturonic acid backbone substituted with xylose.</text>
</comment>
<name>A0A6A6EW62_9PEZI</name>
<dbReference type="InterPro" id="IPR012334">
    <property type="entry name" value="Pectin_lyas_fold"/>
</dbReference>
<reference evidence="14" key="1">
    <citation type="journal article" date="2020" name="Stud. Mycol.">
        <title>101 Dothideomycetes genomes: a test case for predicting lifestyles and emergence of pathogens.</title>
        <authorList>
            <person name="Haridas S."/>
            <person name="Albert R."/>
            <person name="Binder M."/>
            <person name="Bloem J."/>
            <person name="Labutti K."/>
            <person name="Salamov A."/>
            <person name="Andreopoulos B."/>
            <person name="Baker S."/>
            <person name="Barry K."/>
            <person name="Bills G."/>
            <person name="Bluhm B."/>
            <person name="Cannon C."/>
            <person name="Castanera R."/>
            <person name="Culley D."/>
            <person name="Daum C."/>
            <person name="Ezra D."/>
            <person name="Gonzalez J."/>
            <person name="Henrissat B."/>
            <person name="Kuo A."/>
            <person name="Liang C."/>
            <person name="Lipzen A."/>
            <person name="Lutzoni F."/>
            <person name="Magnuson J."/>
            <person name="Mondo S."/>
            <person name="Nolan M."/>
            <person name="Ohm R."/>
            <person name="Pangilinan J."/>
            <person name="Park H.-J."/>
            <person name="Ramirez L."/>
            <person name="Alfaro M."/>
            <person name="Sun H."/>
            <person name="Tritt A."/>
            <person name="Yoshinaga Y."/>
            <person name="Zwiers L.-H."/>
            <person name="Turgeon B."/>
            <person name="Goodwin S."/>
            <person name="Spatafora J."/>
            <person name="Crous P."/>
            <person name="Grigoriev I."/>
        </authorList>
    </citation>
    <scope>NUCLEOTIDE SEQUENCE</scope>
    <source>
        <strain evidence="14">CBS 207.26</strain>
    </source>
</reference>
<evidence type="ECO:0000256" key="2">
    <source>
        <dbReference type="ARBA" id="ARBA00008834"/>
    </source>
</evidence>
<evidence type="ECO:0000256" key="4">
    <source>
        <dbReference type="ARBA" id="ARBA00022729"/>
    </source>
</evidence>
<dbReference type="EMBL" id="ML994612">
    <property type="protein sequence ID" value="KAF2194340.1"/>
    <property type="molecule type" value="Genomic_DNA"/>
</dbReference>
<dbReference type="InterPro" id="IPR000743">
    <property type="entry name" value="Glyco_hydro_28"/>
</dbReference>
<dbReference type="GO" id="GO:0000272">
    <property type="term" value="P:polysaccharide catabolic process"/>
    <property type="evidence" value="ECO:0007669"/>
    <property type="project" value="UniProtKB-KW"/>
</dbReference>
<organism evidence="14 15">
    <name type="scientific">Zopfia rhizophila CBS 207.26</name>
    <dbReference type="NCBI Taxonomy" id="1314779"/>
    <lineage>
        <taxon>Eukaryota</taxon>
        <taxon>Fungi</taxon>
        <taxon>Dikarya</taxon>
        <taxon>Ascomycota</taxon>
        <taxon>Pezizomycotina</taxon>
        <taxon>Dothideomycetes</taxon>
        <taxon>Dothideomycetes incertae sedis</taxon>
        <taxon>Zopfiaceae</taxon>
        <taxon>Zopfia</taxon>
    </lineage>
</organism>
<dbReference type="Proteomes" id="UP000800200">
    <property type="component" value="Unassembled WGS sequence"/>
</dbReference>
<evidence type="ECO:0000256" key="12">
    <source>
        <dbReference type="ARBA" id="ARBA00037278"/>
    </source>
</evidence>
<dbReference type="Gene3D" id="2.160.20.10">
    <property type="entry name" value="Single-stranded right-handed beta-helix, Pectin lyase-like"/>
    <property type="match status" value="1"/>
</dbReference>
<keyword evidence="11" id="KW-0624">Polysaccharide degradation</keyword>
<comment type="similarity">
    <text evidence="2 13">Belongs to the glycosyl hydrolase 28 family.</text>
</comment>
<proteinExistence type="inferred from homology"/>
<evidence type="ECO:0000313" key="14">
    <source>
        <dbReference type="EMBL" id="KAF2194340.1"/>
    </source>
</evidence>
<dbReference type="GO" id="GO:0071555">
    <property type="term" value="P:cell wall organization"/>
    <property type="evidence" value="ECO:0007669"/>
    <property type="project" value="UniProtKB-KW"/>
</dbReference>
<keyword evidence="7" id="KW-0325">Glycoprotein</keyword>
<dbReference type="PANTHER" id="PTHR31736">
    <property type="match status" value="1"/>
</dbReference>
<evidence type="ECO:0000256" key="5">
    <source>
        <dbReference type="ARBA" id="ARBA00022737"/>
    </source>
</evidence>
<keyword evidence="5" id="KW-0677">Repeat</keyword>
<evidence type="ECO:0000256" key="11">
    <source>
        <dbReference type="ARBA" id="ARBA00023326"/>
    </source>
</evidence>
<keyword evidence="3" id="KW-0964">Secreted</keyword>
<evidence type="ECO:0000256" key="9">
    <source>
        <dbReference type="ARBA" id="ARBA00023295"/>
    </source>
</evidence>
<dbReference type="Pfam" id="PF00295">
    <property type="entry name" value="Glyco_hydro_28"/>
    <property type="match status" value="1"/>
</dbReference>
<keyword evidence="8" id="KW-0119">Carbohydrate metabolism</keyword>
<protein>
    <submittedName>
        <fullName evidence="14">Glycoside hydrolase family 28 protein</fullName>
    </submittedName>
</protein>
<dbReference type="OrthoDB" id="187139at2759"/>
<dbReference type="GO" id="GO:0004650">
    <property type="term" value="F:polygalacturonase activity"/>
    <property type="evidence" value="ECO:0007669"/>
    <property type="project" value="InterPro"/>
</dbReference>
<sequence>LHGQATCTPLAQGYEVLDDTPLINDAILNCGNGGTIVLPADQIYSIRSPFNFSACHGCDFQVEGTLLMSSDISLWAGKDALFSLAGKKDVTIRSVTGTGAIDGNSIAYYARPRWDTSQRNDAPYFATITNGSSNIIFSGLTIKNVPMKFFHTNGNATNLRFENLILSVEKQEGDRAGIADWESTGFELGGVSNVSIDN</sequence>
<dbReference type="PANTHER" id="PTHR31736:SF9">
    <property type="entry name" value="ENDO-XYLOGALACTURONAN HYDROLASE A-RELATED"/>
    <property type="match status" value="1"/>
</dbReference>
<accession>A0A6A6EW62</accession>
<evidence type="ECO:0000313" key="15">
    <source>
        <dbReference type="Proteomes" id="UP000800200"/>
    </source>
</evidence>
<dbReference type="SUPFAM" id="SSF51126">
    <property type="entry name" value="Pectin lyase-like"/>
    <property type="match status" value="1"/>
</dbReference>
<evidence type="ECO:0000256" key="3">
    <source>
        <dbReference type="ARBA" id="ARBA00022525"/>
    </source>
</evidence>
<feature type="non-terminal residue" evidence="14">
    <location>
        <position position="198"/>
    </location>
</feature>
<dbReference type="GO" id="GO:0005576">
    <property type="term" value="C:extracellular region"/>
    <property type="evidence" value="ECO:0007669"/>
    <property type="project" value="UniProtKB-SubCell"/>
</dbReference>
<evidence type="ECO:0000256" key="6">
    <source>
        <dbReference type="ARBA" id="ARBA00022801"/>
    </source>
</evidence>
<keyword evidence="6 13" id="KW-0378">Hydrolase</keyword>
<evidence type="ECO:0000256" key="8">
    <source>
        <dbReference type="ARBA" id="ARBA00023277"/>
    </source>
</evidence>
<keyword evidence="10" id="KW-0961">Cell wall biogenesis/degradation</keyword>
<dbReference type="AlphaFoldDB" id="A0A6A6EW62"/>
<comment type="subcellular location">
    <subcellularLocation>
        <location evidence="1">Secreted</location>
    </subcellularLocation>
</comment>
<feature type="non-terminal residue" evidence="14">
    <location>
        <position position="1"/>
    </location>
</feature>
<evidence type="ECO:0000256" key="1">
    <source>
        <dbReference type="ARBA" id="ARBA00004613"/>
    </source>
</evidence>